<evidence type="ECO:0000313" key="3">
    <source>
        <dbReference type="Proteomes" id="UP000260136"/>
    </source>
</evidence>
<dbReference type="AlphaFoldDB" id="A0A3B0PG81"/>
<accession>A0A3B0PG81</accession>
<dbReference type="InterPro" id="IPR000358">
    <property type="entry name" value="RNR_small_fam"/>
</dbReference>
<organism evidence="2 3">
    <name type="scientific">Mycoplasmoides gallisepticum</name>
    <name type="common">Mycoplasma gallisepticum</name>
    <dbReference type="NCBI Taxonomy" id="2096"/>
    <lineage>
        <taxon>Bacteria</taxon>
        <taxon>Bacillati</taxon>
        <taxon>Mycoplasmatota</taxon>
        <taxon>Mycoplasmoidales</taxon>
        <taxon>Mycoplasmoidaceae</taxon>
        <taxon>Mycoplasmoides</taxon>
    </lineage>
</organism>
<protein>
    <submittedName>
        <fullName evidence="2">Ribonucleoside-diphosphate reductase subunit beta nrdF2</fullName>
        <ecNumber evidence="2">1.17.4.1</ecNumber>
    </submittedName>
</protein>
<gene>
    <name evidence="2" type="primary">nrdF2</name>
    <name evidence="2" type="ORF">NCTC10115_00094</name>
</gene>
<dbReference type="InterPro" id="IPR009078">
    <property type="entry name" value="Ferritin-like_SF"/>
</dbReference>
<dbReference type="GO" id="GO:0009263">
    <property type="term" value="P:deoxyribonucleotide biosynthetic process"/>
    <property type="evidence" value="ECO:0007669"/>
    <property type="project" value="InterPro"/>
</dbReference>
<proteinExistence type="predicted"/>
<dbReference type="Proteomes" id="UP000260136">
    <property type="component" value="Chromosome"/>
</dbReference>
<evidence type="ECO:0000256" key="1">
    <source>
        <dbReference type="ARBA" id="ARBA00001962"/>
    </source>
</evidence>
<evidence type="ECO:0000313" key="2">
    <source>
        <dbReference type="EMBL" id="SYV93805.1"/>
    </source>
</evidence>
<dbReference type="EC" id="1.17.4.1" evidence="2"/>
<sequence length="59" mass="6682">MDTIQCTLGDIAQIPNSLTDHEQFVYANFSFMVGVHARSYGTIFSTLNTSDEIEEAHEW</sequence>
<dbReference type="EMBL" id="LS991952">
    <property type="protein sequence ID" value="SYV93805.1"/>
    <property type="molecule type" value="Genomic_DNA"/>
</dbReference>
<dbReference type="Pfam" id="PF00268">
    <property type="entry name" value="Ribonuc_red_sm"/>
    <property type="match status" value="1"/>
</dbReference>
<comment type="cofactor">
    <cofactor evidence="1">
        <name>Fe cation</name>
        <dbReference type="ChEBI" id="CHEBI:24875"/>
    </cofactor>
</comment>
<feature type="non-terminal residue" evidence="2">
    <location>
        <position position="59"/>
    </location>
</feature>
<dbReference type="SUPFAM" id="SSF47240">
    <property type="entry name" value="Ferritin-like"/>
    <property type="match status" value="1"/>
</dbReference>
<keyword evidence="2" id="KW-0560">Oxidoreductase</keyword>
<dbReference type="InterPro" id="IPR012348">
    <property type="entry name" value="RNR-like"/>
</dbReference>
<reference evidence="3" key="1">
    <citation type="submission" date="2018-06" db="EMBL/GenBank/DDBJ databases">
        <authorList>
            <consortium name="Pathogen Informatics"/>
        </authorList>
    </citation>
    <scope>NUCLEOTIDE SEQUENCE [LARGE SCALE GENOMIC DNA]</scope>
    <source>
        <strain evidence="3">NCTC10115</strain>
    </source>
</reference>
<dbReference type="GO" id="GO:0004748">
    <property type="term" value="F:ribonucleoside-diphosphate reductase activity, thioredoxin disulfide as acceptor"/>
    <property type="evidence" value="ECO:0007669"/>
    <property type="project" value="UniProtKB-EC"/>
</dbReference>
<name>A0A3B0PG81_MYCGL</name>
<dbReference type="Gene3D" id="1.10.620.20">
    <property type="entry name" value="Ribonucleotide Reductase, subunit A"/>
    <property type="match status" value="1"/>
</dbReference>